<organism evidence="2 3">
    <name type="scientific">Candidatus Viridilinea halotolerans</name>
    <dbReference type="NCBI Taxonomy" id="2491704"/>
    <lineage>
        <taxon>Bacteria</taxon>
        <taxon>Bacillati</taxon>
        <taxon>Chloroflexota</taxon>
        <taxon>Chloroflexia</taxon>
        <taxon>Chloroflexales</taxon>
        <taxon>Chloroflexineae</taxon>
        <taxon>Oscillochloridaceae</taxon>
        <taxon>Candidatus Viridilinea</taxon>
    </lineage>
</organism>
<proteinExistence type="predicted"/>
<evidence type="ECO:0000313" key="2">
    <source>
        <dbReference type="EMBL" id="RRR66870.1"/>
    </source>
</evidence>
<evidence type="ECO:0000313" key="3">
    <source>
        <dbReference type="Proteomes" id="UP000280307"/>
    </source>
</evidence>
<dbReference type="AlphaFoldDB" id="A0A426TSD0"/>
<name>A0A426TSD0_9CHLR</name>
<comment type="caution">
    <text evidence="2">The sequence shown here is derived from an EMBL/GenBank/DDBJ whole genome shotgun (WGS) entry which is preliminary data.</text>
</comment>
<dbReference type="Proteomes" id="UP000280307">
    <property type="component" value="Unassembled WGS sequence"/>
</dbReference>
<dbReference type="EMBL" id="RSAS01000824">
    <property type="protein sequence ID" value="RRR66870.1"/>
    <property type="molecule type" value="Genomic_DNA"/>
</dbReference>
<feature type="transmembrane region" description="Helical" evidence="1">
    <location>
        <begin position="121"/>
        <end position="146"/>
    </location>
</feature>
<sequence length="173" mass="19658">MKVKQMFFSWDIWVAILVAAISGFALFPDIPNAFAKEVYNIGISVLAIIFSVYFAALAIIISSWDNDFVGFLQKRGYYERLIFAFLASLIILFTALVYSIFVFSLSAFWVAENSTPTRQSVYWFIGYSFWFAYGLFATISSSIDAIKYTQYRAKFLTLQHEGDNNKKSGNGAL</sequence>
<protein>
    <submittedName>
        <fullName evidence="2">Uncharacterized protein</fullName>
    </submittedName>
</protein>
<keyword evidence="1" id="KW-0812">Transmembrane</keyword>
<evidence type="ECO:0000256" key="1">
    <source>
        <dbReference type="SAM" id="Phobius"/>
    </source>
</evidence>
<feature type="transmembrane region" description="Helical" evidence="1">
    <location>
        <begin position="39"/>
        <end position="61"/>
    </location>
</feature>
<reference evidence="2 3" key="1">
    <citation type="submission" date="2018-12" db="EMBL/GenBank/DDBJ databases">
        <title>Genome Sequence of Candidatus Viridilinea halotolerans isolated from saline sulfide-rich spring.</title>
        <authorList>
            <person name="Grouzdev D.S."/>
            <person name="Burganskaya E.I."/>
            <person name="Krutkina M.S."/>
            <person name="Sukhacheva M.V."/>
            <person name="Gorlenko V.M."/>
        </authorList>
    </citation>
    <scope>NUCLEOTIDE SEQUENCE [LARGE SCALE GENOMIC DNA]</scope>
    <source>
        <strain evidence="2">Chok-6</strain>
    </source>
</reference>
<accession>A0A426TSD0</accession>
<keyword evidence="1" id="KW-1133">Transmembrane helix</keyword>
<feature type="transmembrane region" description="Helical" evidence="1">
    <location>
        <begin position="81"/>
        <end position="109"/>
    </location>
</feature>
<gene>
    <name evidence="2" type="ORF">EI684_19930</name>
</gene>
<keyword evidence="1" id="KW-0472">Membrane</keyword>
<feature type="transmembrane region" description="Helical" evidence="1">
    <location>
        <begin position="7"/>
        <end position="27"/>
    </location>
</feature>